<dbReference type="Gene3D" id="2.30.30.40">
    <property type="entry name" value="SH3 Domains"/>
    <property type="match status" value="1"/>
</dbReference>
<keyword evidence="4" id="KW-0732">Signal</keyword>
<evidence type="ECO:0000313" key="7">
    <source>
        <dbReference type="Proteomes" id="UP000193944"/>
    </source>
</evidence>
<dbReference type="EMBL" id="MCFG01000028">
    <property type="protein sequence ID" value="ORX85894.1"/>
    <property type="molecule type" value="Genomic_DNA"/>
</dbReference>
<reference evidence="6 7" key="1">
    <citation type="submission" date="2016-08" db="EMBL/GenBank/DDBJ databases">
        <title>A Parts List for Fungal Cellulosomes Revealed by Comparative Genomics.</title>
        <authorList>
            <consortium name="DOE Joint Genome Institute"/>
            <person name="Haitjema C.H."/>
            <person name="Gilmore S.P."/>
            <person name="Henske J.K."/>
            <person name="Solomon K.V."/>
            <person name="De Groot R."/>
            <person name="Kuo A."/>
            <person name="Mondo S.J."/>
            <person name="Salamov A.A."/>
            <person name="Labutti K."/>
            <person name="Zhao Z."/>
            <person name="Chiniquy J."/>
            <person name="Barry K."/>
            <person name="Brewer H.M."/>
            <person name="Purvine S.O."/>
            <person name="Wright A.T."/>
            <person name="Boxma B."/>
            <person name="Van Alen T."/>
            <person name="Hackstein J.H."/>
            <person name="Baker S.E."/>
            <person name="Grigoriev I.V."/>
            <person name="O'Malley M.A."/>
        </authorList>
    </citation>
    <scope>NUCLEOTIDE SEQUENCE [LARGE SCALE GENOMIC DNA]</scope>
    <source>
        <strain evidence="6 7">S4</strain>
    </source>
</reference>
<dbReference type="InterPro" id="IPR036028">
    <property type="entry name" value="SH3-like_dom_sf"/>
</dbReference>
<organism evidence="6 7">
    <name type="scientific">Anaeromyces robustus</name>
    <dbReference type="NCBI Taxonomy" id="1754192"/>
    <lineage>
        <taxon>Eukaryota</taxon>
        <taxon>Fungi</taxon>
        <taxon>Fungi incertae sedis</taxon>
        <taxon>Chytridiomycota</taxon>
        <taxon>Chytridiomycota incertae sedis</taxon>
        <taxon>Neocallimastigomycetes</taxon>
        <taxon>Neocallimastigales</taxon>
        <taxon>Neocallimastigaceae</taxon>
        <taxon>Anaeromyces</taxon>
    </lineage>
</organism>
<dbReference type="OrthoDB" id="2157562at2759"/>
<dbReference type="SUPFAM" id="SSF50044">
    <property type="entry name" value="SH3-domain"/>
    <property type="match status" value="1"/>
</dbReference>
<name>A0A1Y1XKL8_9FUNG</name>
<accession>A0A1Y1XKL8</accession>
<dbReference type="SMART" id="SM00326">
    <property type="entry name" value="SH3"/>
    <property type="match status" value="1"/>
</dbReference>
<evidence type="ECO:0000256" key="2">
    <source>
        <dbReference type="PROSITE-ProRule" id="PRU00192"/>
    </source>
</evidence>
<dbReference type="STRING" id="1754192.A0A1Y1XKL8"/>
<evidence type="ECO:0000256" key="1">
    <source>
        <dbReference type="ARBA" id="ARBA00022443"/>
    </source>
</evidence>
<evidence type="ECO:0000256" key="3">
    <source>
        <dbReference type="SAM" id="MobiDB-lite"/>
    </source>
</evidence>
<feature type="chain" id="PRO_5013118777" description="SH3 domain-containing protein" evidence="4">
    <location>
        <begin position="24"/>
        <end position="585"/>
    </location>
</feature>
<evidence type="ECO:0000259" key="5">
    <source>
        <dbReference type="PROSITE" id="PS50002"/>
    </source>
</evidence>
<dbReference type="InterPro" id="IPR001452">
    <property type="entry name" value="SH3_domain"/>
</dbReference>
<evidence type="ECO:0000313" key="6">
    <source>
        <dbReference type="EMBL" id="ORX85894.1"/>
    </source>
</evidence>
<feature type="signal peptide" evidence="4">
    <location>
        <begin position="1"/>
        <end position="23"/>
    </location>
</feature>
<feature type="region of interest" description="Disordered" evidence="3">
    <location>
        <begin position="33"/>
        <end position="71"/>
    </location>
</feature>
<protein>
    <recommendedName>
        <fullName evidence="5">SH3 domain-containing protein</fullName>
    </recommendedName>
</protein>
<gene>
    <name evidence="6" type="ORF">BCR32DRAFT_265325</name>
</gene>
<proteinExistence type="predicted"/>
<dbReference type="CDD" id="cd00174">
    <property type="entry name" value="SH3"/>
    <property type="match status" value="1"/>
</dbReference>
<feature type="region of interest" description="Disordered" evidence="3">
    <location>
        <begin position="92"/>
        <end position="113"/>
    </location>
</feature>
<sequence>MMNQIFWLKFLFILLFVIISIKGQVQENQIQNQQQTAGQTPEQNTGQIQQQTTNQTPAQNTGQTQQQTADQTQVQNTGQIIQQTTEEIQVQNQEPVQQQQQQQTSDQTQIQNQGLTPQVSEENLGQDIGIVPSFKFCKHYNGTNILLSKNSVEKYKNIDKKIVKVYSLEDEFVLDYHIRFLLQTEGLCYYNDERNEKAISKIYEPFEIGKITQDVDSRPTTYSGHIKYSKTINCYIYYRDNLFIQSPDPNSDENVIKFLNLKPPCLNQCIEYLESINSFISDTNLCTYPPSDMRTIYDNNPGITDEASLHNEIDQQRKRYYEKVLAFCQELNINHISDCSDESNLEVVNCGFDDTSSEQSVDDDEIKNNANISELKNQYCDSNNVLDLSRLDDSKSCCKYKYSKKNEKVLIEYKINDVSLYSGVSIASAFGILGLFYSIKYIKEIKVQESIKKSIINQERAYHQANRVMLENAKKKGFNPNEQVYNSTSRNLNTATLRNPRANPYGSMHSYVSSSSHSNNTVRYPTNSYTVIQDYMGSDERDISIRRGMIVQLLQKYEGGWVMIKDINTNRQGYAPEYCLGAKLN</sequence>
<dbReference type="AlphaFoldDB" id="A0A1Y1XKL8"/>
<comment type="caution">
    <text evidence="6">The sequence shown here is derived from an EMBL/GenBank/DDBJ whole genome shotgun (WGS) entry which is preliminary data.</text>
</comment>
<dbReference type="PROSITE" id="PS50002">
    <property type="entry name" value="SH3"/>
    <property type="match status" value="1"/>
</dbReference>
<dbReference type="Pfam" id="PF00018">
    <property type="entry name" value="SH3_1"/>
    <property type="match status" value="1"/>
</dbReference>
<feature type="domain" description="SH3" evidence="5">
    <location>
        <begin position="524"/>
        <end position="585"/>
    </location>
</feature>
<evidence type="ECO:0000256" key="4">
    <source>
        <dbReference type="SAM" id="SignalP"/>
    </source>
</evidence>
<keyword evidence="7" id="KW-1185">Reference proteome</keyword>
<reference evidence="6 7" key="2">
    <citation type="submission" date="2016-08" db="EMBL/GenBank/DDBJ databases">
        <title>Pervasive Adenine N6-methylation of Active Genes in Fungi.</title>
        <authorList>
            <consortium name="DOE Joint Genome Institute"/>
            <person name="Mondo S.J."/>
            <person name="Dannebaum R.O."/>
            <person name="Kuo R.C."/>
            <person name="Labutti K."/>
            <person name="Haridas S."/>
            <person name="Kuo A."/>
            <person name="Salamov A."/>
            <person name="Ahrendt S.R."/>
            <person name="Lipzen A."/>
            <person name="Sullivan W."/>
            <person name="Andreopoulos W.B."/>
            <person name="Clum A."/>
            <person name="Lindquist E."/>
            <person name="Daum C."/>
            <person name="Ramamoorthy G.K."/>
            <person name="Gryganskyi A."/>
            <person name="Culley D."/>
            <person name="Magnuson J.K."/>
            <person name="James T.Y."/>
            <person name="O'Malley M.A."/>
            <person name="Stajich J.E."/>
            <person name="Spatafora J.W."/>
            <person name="Visel A."/>
            <person name="Grigoriev I.V."/>
        </authorList>
    </citation>
    <scope>NUCLEOTIDE SEQUENCE [LARGE SCALE GENOMIC DNA]</scope>
    <source>
        <strain evidence="6 7">S4</strain>
    </source>
</reference>
<keyword evidence="1 2" id="KW-0728">SH3 domain</keyword>
<dbReference type="Proteomes" id="UP000193944">
    <property type="component" value="Unassembled WGS sequence"/>
</dbReference>